<sequence length="122" mass="13786">MNQTEVIYDDSILKRSRPLIVFSKIVVSKNVRDKRENREKLVPELGSKICTKLGVTILQTVRAIPQSRAKHSAYLPGNNHDENDQCGGCDSNPQGFSRQRRRKEKTLPTTVSARSLTSARHL</sequence>
<dbReference type="Proteomes" id="UP001283361">
    <property type="component" value="Unassembled WGS sequence"/>
</dbReference>
<dbReference type="EMBL" id="JAWDGP010007852">
    <property type="protein sequence ID" value="KAK3702520.1"/>
    <property type="molecule type" value="Genomic_DNA"/>
</dbReference>
<feature type="region of interest" description="Disordered" evidence="1">
    <location>
        <begin position="72"/>
        <end position="122"/>
    </location>
</feature>
<organism evidence="2 3">
    <name type="scientific">Elysia crispata</name>
    <name type="common">lettuce slug</name>
    <dbReference type="NCBI Taxonomy" id="231223"/>
    <lineage>
        <taxon>Eukaryota</taxon>
        <taxon>Metazoa</taxon>
        <taxon>Spiralia</taxon>
        <taxon>Lophotrochozoa</taxon>
        <taxon>Mollusca</taxon>
        <taxon>Gastropoda</taxon>
        <taxon>Heterobranchia</taxon>
        <taxon>Euthyneura</taxon>
        <taxon>Panpulmonata</taxon>
        <taxon>Sacoglossa</taxon>
        <taxon>Placobranchoidea</taxon>
        <taxon>Plakobranchidae</taxon>
        <taxon>Elysia</taxon>
    </lineage>
</organism>
<proteinExistence type="predicted"/>
<protein>
    <submittedName>
        <fullName evidence="2">Uncharacterized protein</fullName>
    </submittedName>
</protein>
<keyword evidence="3" id="KW-1185">Reference proteome</keyword>
<reference evidence="2" key="1">
    <citation type="journal article" date="2023" name="G3 (Bethesda)">
        <title>A reference genome for the long-term kleptoplast-retaining sea slug Elysia crispata morphotype clarki.</title>
        <authorList>
            <person name="Eastman K.E."/>
            <person name="Pendleton A.L."/>
            <person name="Shaikh M.A."/>
            <person name="Suttiyut T."/>
            <person name="Ogas R."/>
            <person name="Tomko P."/>
            <person name="Gavelis G."/>
            <person name="Widhalm J.R."/>
            <person name="Wisecaver J.H."/>
        </authorList>
    </citation>
    <scope>NUCLEOTIDE SEQUENCE</scope>
    <source>
        <strain evidence="2">ECLA1</strain>
    </source>
</reference>
<dbReference type="AlphaFoldDB" id="A0AAE0XQ94"/>
<evidence type="ECO:0000256" key="1">
    <source>
        <dbReference type="SAM" id="MobiDB-lite"/>
    </source>
</evidence>
<name>A0AAE0XQ94_9GAST</name>
<gene>
    <name evidence="2" type="ORF">RRG08_042513</name>
</gene>
<evidence type="ECO:0000313" key="2">
    <source>
        <dbReference type="EMBL" id="KAK3702520.1"/>
    </source>
</evidence>
<comment type="caution">
    <text evidence="2">The sequence shown here is derived from an EMBL/GenBank/DDBJ whole genome shotgun (WGS) entry which is preliminary data.</text>
</comment>
<feature type="compositionally biased region" description="Polar residues" evidence="1">
    <location>
        <begin position="107"/>
        <end position="122"/>
    </location>
</feature>
<accession>A0AAE0XQ94</accession>
<evidence type="ECO:0000313" key="3">
    <source>
        <dbReference type="Proteomes" id="UP001283361"/>
    </source>
</evidence>